<dbReference type="AlphaFoldDB" id="A0A4Y8Q9F6"/>
<protein>
    <recommendedName>
        <fullName evidence="1">Carrier domain-containing protein</fullName>
    </recommendedName>
</protein>
<evidence type="ECO:0000313" key="2">
    <source>
        <dbReference type="EMBL" id="TFE90241.1"/>
    </source>
</evidence>
<dbReference type="EMBL" id="MYFO01000005">
    <property type="protein sequence ID" value="TFE90241.1"/>
    <property type="molecule type" value="Genomic_DNA"/>
</dbReference>
<dbReference type="Gene3D" id="1.10.1200.10">
    <property type="entry name" value="ACP-like"/>
    <property type="match status" value="1"/>
</dbReference>
<dbReference type="RefSeq" id="WP_134750794.1">
    <property type="nucleotide sequence ID" value="NZ_MYFO02000001.1"/>
</dbReference>
<dbReference type="Pfam" id="PF00550">
    <property type="entry name" value="PP-binding"/>
    <property type="match status" value="1"/>
</dbReference>
<reference evidence="2 3" key="1">
    <citation type="submission" date="2017-03" db="EMBL/GenBank/DDBJ databases">
        <title>Isolation of Levoglucosan Utilizing Bacteria.</title>
        <authorList>
            <person name="Arya A.S."/>
        </authorList>
    </citation>
    <scope>NUCLEOTIDE SEQUENCE [LARGE SCALE GENOMIC DNA]</scope>
    <source>
        <strain evidence="2 3">MEC069</strain>
    </source>
</reference>
<proteinExistence type="predicted"/>
<dbReference type="PROSITE" id="PS50075">
    <property type="entry name" value="CARRIER"/>
    <property type="match status" value="1"/>
</dbReference>
<dbReference type="Proteomes" id="UP000298246">
    <property type="component" value="Unassembled WGS sequence"/>
</dbReference>
<dbReference type="InterPro" id="IPR036736">
    <property type="entry name" value="ACP-like_sf"/>
</dbReference>
<dbReference type="OrthoDB" id="7284767at2"/>
<organism evidence="2 3">
    <name type="scientific">Paenibacillus athensensis</name>
    <dbReference type="NCBI Taxonomy" id="1967502"/>
    <lineage>
        <taxon>Bacteria</taxon>
        <taxon>Bacillati</taxon>
        <taxon>Bacillota</taxon>
        <taxon>Bacilli</taxon>
        <taxon>Bacillales</taxon>
        <taxon>Paenibacillaceae</taxon>
        <taxon>Paenibacillus</taxon>
    </lineage>
</organism>
<dbReference type="SUPFAM" id="SSF47336">
    <property type="entry name" value="ACP-like"/>
    <property type="match status" value="1"/>
</dbReference>
<sequence length="95" mass="10598">MAEKTLATEEIAKIIKEVFIKETRSTLTVDEMTDDLKFTPDGFRIDSLTFIRSVIALEDALDIQVGDNVLMQSKFANVGELVQYIAEICQAQGRG</sequence>
<keyword evidence="3" id="KW-1185">Reference proteome</keyword>
<name>A0A4Y8Q9F6_9BACL</name>
<evidence type="ECO:0000313" key="3">
    <source>
        <dbReference type="Proteomes" id="UP000298246"/>
    </source>
</evidence>
<feature type="domain" description="Carrier" evidence="1">
    <location>
        <begin position="6"/>
        <end position="89"/>
    </location>
</feature>
<dbReference type="InterPro" id="IPR009081">
    <property type="entry name" value="PP-bd_ACP"/>
</dbReference>
<accession>A0A4Y8Q9F6</accession>
<evidence type="ECO:0000259" key="1">
    <source>
        <dbReference type="PROSITE" id="PS50075"/>
    </source>
</evidence>
<comment type="caution">
    <text evidence="2">The sequence shown here is derived from an EMBL/GenBank/DDBJ whole genome shotgun (WGS) entry which is preliminary data.</text>
</comment>
<gene>
    <name evidence="2" type="ORF">B5M42_06125</name>
</gene>